<proteinExistence type="predicted"/>
<dbReference type="PANTHER" id="PTHR43798:SF31">
    <property type="entry name" value="AB HYDROLASE SUPERFAMILY PROTEIN YCLE"/>
    <property type="match status" value="1"/>
</dbReference>
<keyword evidence="1" id="KW-0378">Hydrolase</keyword>
<evidence type="ECO:0000259" key="2">
    <source>
        <dbReference type="Pfam" id="PF12697"/>
    </source>
</evidence>
<name>A0A9X2JXU0_9MICO</name>
<feature type="domain" description="AB hydrolase-1" evidence="2">
    <location>
        <begin position="28"/>
        <end position="254"/>
    </location>
</feature>
<evidence type="ECO:0000256" key="1">
    <source>
        <dbReference type="ARBA" id="ARBA00022801"/>
    </source>
</evidence>
<evidence type="ECO:0000313" key="4">
    <source>
        <dbReference type="Proteomes" id="UP001139493"/>
    </source>
</evidence>
<organism evidence="3 4">
    <name type="scientific">Promicromonospora thailandica</name>
    <dbReference type="NCBI Taxonomy" id="765201"/>
    <lineage>
        <taxon>Bacteria</taxon>
        <taxon>Bacillati</taxon>
        <taxon>Actinomycetota</taxon>
        <taxon>Actinomycetes</taxon>
        <taxon>Micrococcales</taxon>
        <taxon>Promicromonosporaceae</taxon>
        <taxon>Promicromonospora</taxon>
    </lineage>
</organism>
<dbReference type="EMBL" id="JAMTCS010000015">
    <property type="protein sequence ID" value="MCP2266927.1"/>
    <property type="molecule type" value="Genomic_DNA"/>
</dbReference>
<dbReference type="GO" id="GO:0016787">
    <property type="term" value="F:hydrolase activity"/>
    <property type="evidence" value="ECO:0007669"/>
    <property type="project" value="UniProtKB-KW"/>
</dbReference>
<evidence type="ECO:0000313" key="3">
    <source>
        <dbReference type="EMBL" id="MCP2266927.1"/>
    </source>
</evidence>
<dbReference type="InterPro" id="IPR000639">
    <property type="entry name" value="Epox_hydrolase-like"/>
</dbReference>
<dbReference type="PRINTS" id="PR00412">
    <property type="entry name" value="EPOXHYDRLASE"/>
</dbReference>
<sequence>MRWPSRGRRRYRRPMILSHDTTGSGPAVLLLHAGVADSRMWEPQVAALARTHRVIRCDLRGYGATPLTDEPYDDAGDVRALLDTLGESRVAIVGASFGGNVALQVASAWPDSVSHLVLVNAAFELPATRSLQRFVRREDALLEAGDVEGATELNVATWVGPEADDEARALVRTMQRHAFEVQLGAGDDVRQNPGPEIDLDAVTARTLIVSGGQDLDHFRAVAGHLAGHLPGAKHVQLGWAGHLPSLERPDEVTELVTDFLAEQAA</sequence>
<dbReference type="AlphaFoldDB" id="A0A9X2JXU0"/>
<dbReference type="InterPro" id="IPR000073">
    <property type="entry name" value="AB_hydrolase_1"/>
</dbReference>
<gene>
    <name evidence="3" type="ORF">APR03_004299</name>
</gene>
<comment type="caution">
    <text evidence="3">The sequence shown here is derived from an EMBL/GenBank/DDBJ whole genome shotgun (WGS) entry which is preliminary data.</text>
</comment>
<dbReference type="PANTHER" id="PTHR43798">
    <property type="entry name" value="MONOACYLGLYCEROL LIPASE"/>
    <property type="match status" value="1"/>
</dbReference>
<dbReference type="Pfam" id="PF12697">
    <property type="entry name" value="Abhydrolase_6"/>
    <property type="match status" value="1"/>
</dbReference>
<dbReference type="InterPro" id="IPR029058">
    <property type="entry name" value="AB_hydrolase_fold"/>
</dbReference>
<dbReference type="PRINTS" id="PR00111">
    <property type="entry name" value="ABHYDROLASE"/>
</dbReference>
<dbReference type="SUPFAM" id="SSF53474">
    <property type="entry name" value="alpha/beta-Hydrolases"/>
    <property type="match status" value="1"/>
</dbReference>
<dbReference type="GO" id="GO:0016020">
    <property type="term" value="C:membrane"/>
    <property type="evidence" value="ECO:0007669"/>
    <property type="project" value="TreeGrafter"/>
</dbReference>
<accession>A0A9X2JXU0</accession>
<dbReference type="Proteomes" id="UP001139493">
    <property type="component" value="Unassembled WGS sequence"/>
</dbReference>
<keyword evidence="4" id="KW-1185">Reference proteome</keyword>
<reference evidence="3" key="1">
    <citation type="submission" date="2022-06" db="EMBL/GenBank/DDBJ databases">
        <title>Genomic Encyclopedia of Archaeal and Bacterial Type Strains, Phase II (KMG-II): from individual species to whole genera.</title>
        <authorList>
            <person name="Goeker M."/>
        </authorList>
    </citation>
    <scope>NUCLEOTIDE SEQUENCE</scope>
    <source>
        <strain evidence="3">DSM 26652</strain>
    </source>
</reference>
<dbReference type="Gene3D" id="3.40.50.1820">
    <property type="entry name" value="alpha/beta hydrolase"/>
    <property type="match status" value="1"/>
</dbReference>
<protein>
    <submittedName>
        <fullName evidence="3">Pimeloyl-ACP methyl ester carboxylesterase</fullName>
    </submittedName>
</protein>
<dbReference type="InterPro" id="IPR050266">
    <property type="entry name" value="AB_hydrolase_sf"/>
</dbReference>